<accession>A0A4S2MT23</accession>
<dbReference type="InterPro" id="IPR040347">
    <property type="entry name" value="YBP1/2"/>
</dbReference>
<dbReference type="AlphaFoldDB" id="A0A4S2MT23"/>
<keyword evidence="3" id="KW-1185">Reference proteome</keyword>
<dbReference type="PANTHER" id="PTHR28020">
    <property type="entry name" value="YAP1-BINDING PROTEIN 1-RELATED"/>
    <property type="match status" value="1"/>
</dbReference>
<feature type="region of interest" description="Disordered" evidence="1">
    <location>
        <begin position="129"/>
        <end position="162"/>
    </location>
</feature>
<feature type="compositionally biased region" description="Acidic residues" evidence="1">
    <location>
        <begin position="130"/>
        <end position="148"/>
    </location>
</feature>
<dbReference type="Pfam" id="PF08568">
    <property type="entry name" value="Kinetochor_Ybp2"/>
    <property type="match status" value="1"/>
</dbReference>
<dbReference type="InterPro" id="IPR016024">
    <property type="entry name" value="ARM-type_fold"/>
</dbReference>
<evidence type="ECO:0000256" key="1">
    <source>
        <dbReference type="SAM" id="MobiDB-lite"/>
    </source>
</evidence>
<dbReference type="STRING" id="341454.A0A4S2MT23"/>
<dbReference type="InParanoid" id="A0A4S2MT23"/>
<feature type="region of interest" description="Disordered" evidence="1">
    <location>
        <begin position="247"/>
        <end position="284"/>
    </location>
</feature>
<dbReference type="EMBL" id="ML220130">
    <property type="protein sequence ID" value="TGZ79623.1"/>
    <property type="molecule type" value="Genomic_DNA"/>
</dbReference>
<dbReference type="PANTHER" id="PTHR28020:SF1">
    <property type="entry name" value="YAP1-BINDING PROTEIN 1-RELATED"/>
    <property type="match status" value="1"/>
</dbReference>
<dbReference type="SUPFAM" id="SSF48371">
    <property type="entry name" value="ARM repeat"/>
    <property type="match status" value="1"/>
</dbReference>
<feature type="compositionally biased region" description="Polar residues" evidence="1">
    <location>
        <begin position="261"/>
        <end position="279"/>
    </location>
</feature>
<feature type="compositionally biased region" description="Basic and acidic residues" evidence="1">
    <location>
        <begin position="149"/>
        <end position="162"/>
    </location>
</feature>
<evidence type="ECO:0000313" key="3">
    <source>
        <dbReference type="Proteomes" id="UP000298138"/>
    </source>
</evidence>
<dbReference type="Proteomes" id="UP000298138">
    <property type="component" value="Unassembled WGS sequence"/>
</dbReference>
<dbReference type="OrthoDB" id="5396786at2759"/>
<protein>
    <submittedName>
        <fullName evidence="2">DUF1760-domain-containing protein</fullName>
    </submittedName>
</protein>
<reference evidence="2 3" key="1">
    <citation type="submission" date="2019-04" db="EMBL/GenBank/DDBJ databases">
        <title>Comparative genomics and transcriptomics to analyze fruiting body development in filamentous ascomycetes.</title>
        <authorList>
            <consortium name="DOE Joint Genome Institute"/>
            <person name="Lutkenhaus R."/>
            <person name="Traeger S."/>
            <person name="Breuer J."/>
            <person name="Kuo A."/>
            <person name="Lipzen A."/>
            <person name="Pangilinan J."/>
            <person name="Dilworth D."/>
            <person name="Sandor L."/>
            <person name="Poggeler S."/>
            <person name="Barry K."/>
            <person name="Grigoriev I.V."/>
            <person name="Nowrousian M."/>
        </authorList>
    </citation>
    <scope>NUCLEOTIDE SEQUENCE [LARGE SCALE GENOMIC DNA]</scope>
    <source>
        <strain evidence="2 3">CBS 389.68</strain>
    </source>
</reference>
<name>A0A4S2MT23_9PEZI</name>
<proteinExistence type="predicted"/>
<dbReference type="GO" id="GO:0034599">
    <property type="term" value="P:cellular response to oxidative stress"/>
    <property type="evidence" value="ECO:0007669"/>
    <property type="project" value="InterPro"/>
</dbReference>
<feature type="region of interest" description="Disordered" evidence="1">
    <location>
        <begin position="387"/>
        <end position="409"/>
    </location>
</feature>
<organism evidence="2 3">
    <name type="scientific">Ascodesmis nigricans</name>
    <dbReference type="NCBI Taxonomy" id="341454"/>
    <lineage>
        <taxon>Eukaryota</taxon>
        <taxon>Fungi</taxon>
        <taxon>Dikarya</taxon>
        <taxon>Ascomycota</taxon>
        <taxon>Pezizomycotina</taxon>
        <taxon>Pezizomycetes</taxon>
        <taxon>Pezizales</taxon>
        <taxon>Ascodesmidaceae</taxon>
        <taxon>Ascodesmis</taxon>
    </lineage>
</organism>
<gene>
    <name evidence="2" type="ORF">EX30DRAFT_321206</name>
</gene>
<dbReference type="GO" id="GO:0005737">
    <property type="term" value="C:cytoplasm"/>
    <property type="evidence" value="ECO:0007669"/>
    <property type="project" value="TreeGrafter"/>
</dbReference>
<evidence type="ECO:0000313" key="2">
    <source>
        <dbReference type="EMBL" id="TGZ79623.1"/>
    </source>
</evidence>
<dbReference type="InterPro" id="IPR013877">
    <property type="entry name" value="YAP-bd/ALF4/Glomulin"/>
</dbReference>
<sequence>MANPNEVTLERAIAAIETAADEIPADQFINYSTILDVHLSHALSEFSSEEQGELLETVEATLLSHQDLARDIAWDLVAVILPFLESPESKTVEAAERIIAFAAKTGNPREVFIKVLEALSLIPWNHEKPDVDDEYPEDGETTYSEDEDKTSIDRKPSDESERRKLEANAVAHSMKKLEILVQALCSVHPRIATKFPSRFLSTELTTLLGCFIKAVEGAERDDATRALRRILEFVKIVYPKLSQRIERRSSTADRPPLPPRISTTETIKAPNQETQTATEGSEPESLLQARLVSSFLSHILETYLLRAMRPGLDDEERGMDVGWAGKYDDEVVRPKTSRVPGGRTLIDEERARREAQTGVWDLVDEISWMCEALGLSTTELLEFCQTLPDGANPEDSESEAGDIGSPNSAADVPLSKHGSLFLLAHRLSTTITITPPPPLQIFPEHSKLAEAYMIYGPGQSQPAVIDAILFLGALSLDNGGLGDVPDEVEPFMMYLQVFAVISTNARSPQARFLGHYHVSRCLRAHPNEAVRLAYIKDTLEHCPFESLKAAIIGILKDEIIHATTPVPLTEESSIPSTPISIFGTPLCLQDIFDVLFPDLEQVFGGAGNNDKAWERFQDLYARLLATVNLYLFLLLSENVRERLGVIDGDFGAKVEQRFLAPLRSWSKTLEEKGKNEAAQEVGVMRAAVDRVGEVRAGL</sequence>